<evidence type="ECO:0000313" key="1">
    <source>
        <dbReference type="EMBL" id="MDT8902182.1"/>
    </source>
</evidence>
<gene>
    <name evidence="1" type="ORF">Q4T40_13075</name>
</gene>
<name>A0ABU3NZG0_9FIRM</name>
<organism evidence="1 2">
    <name type="scientific">Anaeroselena agilis</name>
    <dbReference type="NCBI Taxonomy" id="3063788"/>
    <lineage>
        <taxon>Bacteria</taxon>
        <taxon>Bacillati</taxon>
        <taxon>Bacillota</taxon>
        <taxon>Negativicutes</taxon>
        <taxon>Acetonemataceae</taxon>
        <taxon>Anaeroselena</taxon>
    </lineage>
</organism>
<dbReference type="EMBL" id="JAUOZS010000001">
    <property type="protein sequence ID" value="MDT8902182.1"/>
    <property type="molecule type" value="Genomic_DNA"/>
</dbReference>
<dbReference type="RefSeq" id="WP_413780668.1">
    <property type="nucleotide sequence ID" value="NZ_JAUOZS010000001.1"/>
</dbReference>
<dbReference type="Proteomes" id="UP001254848">
    <property type="component" value="Unassembled WGS sequence"/>
</dbReference>
<proteinExistence type="predicted"/>
<protein>
    <submittedName>
        <fullName evidence="1">Uncharacterized protein</fullName>
    </submittedName>
</protein>
<comment type="caution">
    <text evidence="1">The sequence shown here is derived from an EMBL/GenBank/DDBJ whole genome shotgun (WGS) entry which is preliminary data.</text>
</comment>
<sequence length="553" mass="62071">MRGYGGRGITIPDYKDQTMPKALPGVRLSTAADPDDFGAGVARAQGALGAQLQQTGNILTDNAIKLQEETNARKVLDASNTYQAKVNDYLHNPEKGIMFRRGKDADGLYEQSQKEMAKIEKEVLESLENDRQRETFLKFVAGRASAVGEAVSKHQVKEMDRWGNETREGAKYQAVDSVGKNPYDPNHFAAQAEAGLKAIDSTMVGKHAPEAILAEKKDFISSLHESTIRAMLGKYDSRSARVWYDEHKDEISSQRREAINADIMKQERIDKSQVLNKELWAKYGFDTEAARKDLEGRNLAAPELEYYIGQYRHEVAFRKNNQDRLHEKAYDDSIDQLVKLKAAGQLTPKNVQQILGGSGLTGKQFLSLQSHALSMMGLDETGRPKHTTREVWEQVNLAVQTGKINITQLRMNYGHLLADSDYEHFFNAILKGTNGDEGFGWAADVTRIAKKAGVKEEDYGKLWAGISQRIDAFKGEKGRAPTVDEREQIVQDLVGKVTVEQRKFWFNKDEFNFKITPPVGAPAGSMWNTKINNGKGGWVFQDPKTGRWNEWIP</sequence>
<reference evidence="1 2" key="1">
    <citation type="submission" date="2023-07" db="EMBL/GenBank/DDBJ databases">
        <title>The novel representative of Negativicutes class, Anaeroselena agilis gen. nov. sp. nov.</title>
        <authorList>
            <person name="Prokofeva M.I."/>
            <person name="Elcheninov A.G."/>
            <person name="Klyukina A."/>
            <person name="Kublanov I.V."/>
            <person name="Frolov E.N."/>
            <person name="Podosokorskaya O.A."/>
        </authorList>
    </citation>
    <scope>NUCLEOTIDE SEQUENCE [LARGE SCALE GENOMIC DNA]</scope>
    <source>
        <strain evidence="1 2">4137-cl</strain>
    </source>
</reference>
<keyword evidence="2" id="KW-1185">Reference proteome</keyword>
<accession>A0ABU3NZG0</accession>
<evidence type="ECO:0000313" key="2">
    <source>
        <dbReference type="Proteomes" id="UP001254848"/>
    </source>
</evidence>